<reference evidence="2 3" key="1">
    <citation type="submission" date="2018-01" db="EMBL/GenBank/DDBJ databases">
        <title>Genomic Encyclopedia of Archaeal and Bacterial Type Strains, Phase II (KMG-II): from individual species to whole genera.</title>
        <authorList>
            <person name="Goeker M."/>
        </authorList>
    </citation>
    <scope>NUCLEOTIDE SEQUENCE [LARGE SCALE GENOMIC DNA]</scope>
    <source>
        <strain evidence="2 3">DSM 17023</strain>
    </source>
</reference>
<feature type="transmembrane region" description="Helical" evidence="1">
    <location>
        <begin position="26"/>
        <end position="44"/>
    </location>
</feature>
<feature type="transmembrane region" description="Helical" evidence="1">
    <location>
        <begin position="205"/>
        <end position="224"/>
    </location>
</feature>
<proteinExistence type="predicted"/>
<keyword evidence="1" id="KW-0472">Membrane</keyword>
<dbReference type="PANTHER" id="PTHR38457">
    <property type="entry name" value="REGULATOR ABRB-RELATED"/>
    <property type="match status" value="1"/>
</dbReference>
<keyword evidence="3" id="KW-1185">Reference proteome</keyword>
<feature type="transmembrane region" description="Helical" evidence="1">
    <location>
        <begin position="287"/>
        <end position="308"/>
    </location>
</feature>
<protein>
    <recommendedName>
        <fullName evidence="4">Ammonia monooxygenase</fullName>
    </recommendedName>
</protein>
<dbReference type="EMBL" id="PPCN01000015">
    <property type="protein sequence ID" value="POF28311.1"/>
    <property type="molecule type" value="Genomic_DNA"/>
</dbReference>
<sequence length="373" mass="39586">MTHRSAQALLATLSPQLVVKRVRTPLATLAIAALGGAAAAWIGLPLPWLVGAQISLCAAALMGIRFFGQAPSWPPGSRGLFLPILGLMVGSAFTREILLTMPGWWPSLLALTVFLVVAHSLVFAVFLRIGRYDIPTAFFASFPGGFLEAILLGVRAGGDERIIQIQHFLRISLIVFLIPIGFWLYEGQLVGSMSDVAAVASGAEPVWTDYLILALAGISGTLFARRFRLPAPDISGAVLFGAAVNIIGLTHGATPPPVLIAITQLVVGTSLGVGFVGIAWRDLVQAFGLSVAAFVITMSLALGTAIALHDWLGADIESLLLALAPGGLAEMSLIALTLSLSVPFVVLHHLYRITFTVLVIPHAYRFVRNRFDA</sequence>
<evidence type="ECO:0000313" key="3">
    <source>
        <dbReference type="Proteomes" id="UP000236959"/>
    </source>
</evidence>
<dbReference type="OrthoDB" id="7157734at2"/>
<keyword evidence="1" id="KW-0812">Transmembrane</keyword>
<dbReference type="GO" id="GO:0010468">
    <property type="term" value="P:regulation of gene expression"/>
    <property type="evidence" value="ECO:0007669"/>
    <property type="project" value="InterPro"/>
</dbReference>
<dbReference type="PANTHER" id="PTHR38457:SF1">
    <property type="entry name" value="REGULATOR ABRB-RELATED"/>
    <property type="match status" value="1"/>
</dbReference>
<name>A0A2S3UKU6_9HYPH</name>
<feature type="transmembrane region" description="Helical" evidence="1">
    <location>
        <begin position="104"/>
        <end position="127"/>
    </location>
</feature>
<feature type="transmembrane region" description="Helical" evidence="1">
    <location>
        <begin position="236"/>
        <end position="253"/>
    </location>
</feature>
<dbReference type="InterPro" id="IPR007820">
    <property type="entry name" value="AbrB_fam"/>
</dbReference>
<evidence type="ECO:0000313" key="2">
    <source>
        <dbReference type="EMBL" id="POF28311.1"/>
    </source>
</evidence>
<comment type="caution">
    <text evidence="2">The sequence shown here is derived from an EMBL/GenBank/DDBJ whole genome shotgun (WGS) entry which is preliminary data.</text>
</comment>
<feature type="transmembrane region" description="Helical" evidence="1">
    <location>
        <begin position="168"/>
        <end position="185"/>
    </location>
</feature>
<feature type="transmembrane region" description="Helical" evidence="1">
    <location>
        <begin position="328"/>
        <end position="347"/>
    </location>
</feature>
<dbReference type="PIRSF" id="PIRSF038991">
    <property type="entry name" value="Protein_AbrB"/>
    <property type="match status" value="1"/>
</dbReference>
<dbReference type="InterPro" id="IPR017516">
    <property type="entry name" value="AbrB_dup"/>
</dbReference>
<dbReference type="Pfam" id="PF05145">
    <property type="entry name" value="AbrB"/>
    <property type="match status" value="1"/>
</dbReference>
<dbReference type="GO" id="GO:0016020">
    <property type="term" value="C:membrane"/>
    <property type="evidence" value="ECO:0007669"/>
    <property type="project" value="InterPro"/>
</dbReference>
<gene>
    <name evidence="2" type="ORF">CLV41_11578</name>
</gene>
<dbReference type="AlphaFoldDB" id="A0A2S3UKU6"/>
<keyword evidence="1" id="KW-1133">Transmembrane helix</keyword>
<feature type="transmembrane region" description="Helical" evidence="1">
    <location>
        <begin position="80"/>
        <end position="98"/>
    </location>
</feature>
<evidence type="ECO:0008006" key="4">
    <source>
        <dbReference type="Google" id="ProtNLM"/>
    </source>
</evidence>
<organism evidence="2 3">
    <name type="scientific">Roseibium marinum</name>
    <dbReference type="NCBI Taxonomy" id="281252"/>
    <lineage>
        <taxon>Bacteria</taxon>
        <taxon>Pseudomonadati</taxon>
        <taxon>Pseudomonadota</taxon>
        <taxon>Alphaproteobacteria</taxon>
        <taxon>Hyphomicrobiales</taxon>
        <taxon>Stappiaceae</taxon>
        <taxon>Roseibium</taxon>
    </lineage>
</organism>
<accession>A0A2S3UKU6</accession>
<dbReference type="Proteomes" id="UP000236959">
    <property type="component" value="Unassembled WGS sequence"/>
</dbReference>
<dbReference type="NCBIfam" id="TIGR03082">
    <property type="entry name" value="Gneg_AbrB_dup"/>
    <property type="match status" value="1"/>
</dbReference>
<feature type="transmembrane region" description="Helical" evidence="1">
    <location>
        <begin position="259"/>
        <end position="280"/>
    </location>
</feature>
<evidence type="ECO:0000256" key="1">
    <source>
        <dbReference type="SAM" id="Phobius"/>
    </source>
</evidence>
<dbReference type="RefSeq" id="WP_103225126.1">
    <property type="nucleotide sequence ID" value="NZ_PPCN01000015.1"/>
</dbReference>